<comment type="caution">
    <text evidence="1">The sequence shown here is derived from an EMBL/GenBank/DDBJ whole genome shotgun (WGS) entry which is preliminary data.</text>
</comment>
<dbReference type="Proteomes" id="UP000005396">
    <property type="component" value="Unassembled WGS sequence"/>
</dbReference>
<organism evidence="1 2">
    <name type="scientific">Enterocloster bolteae (strain ATCC BAA-613 / DSM 15670 / CCUG 46953 / JCM 12243 / WAL 16351)</name>
    <name type="common">Clostridium bolteae</name>
    <dbReference type="NCBI Taxonomy" id="411902"/>
    <lineage>
        <taxon>Bacteria</taxon>
        <taxon>Bacillati</taxon>
        <taxon>Bacillota</taxon>
        <taxon>Clostridia</taxon>
        <taxon>Lachnospirales</taxon>
        <taxon>Lachnospiraceae</taxon>
        <taxon>Enterocloster</taxon>
    </lineage>
</organism>
<dbReference type="EMBL" id="ABCC02000024">
    <property type="protein sequence ID" value="EDP17092.1"/>
    <property type="molecule type" value="Genomic_DNA"/>
</dbReference>
<accession>A8RPX2</accession>
<gene>
    <name evidence="1" type="ORF">CLOBOL_02585</name>
</gene>
<evidence type="ECO:0000313" key="1">
    <source>
        <dbReference type="EMBL" id="EDP17092.1"/>
    </source>
</evidence>
<reference evidence="1 2" key="1">
    <citation type="submission" date="2007-08" db="EMBL/GenBank/DDBJ databases">
        <authorList>
            <person name="Fulton L."/>
            <person name="Clifton S."/>
            <person name="Fulton B."/>
            <person name="Xu J."/>
            <person name="Minx P."/>
            <person name="Pepin K.H."/>
            <person name="Johnson M."/>
            <person name="Thiruvilangam P."/>
            <person name="Bhonagiri V."/>
            <person name="Nash W.E."/>
            <person name="Mardis E.R."/>
            <person name="Wilson R.K."/>
        </authorList>
    </citation>
    <scope>NUCLEOTIDE SEQUENCE [LARGE SCALE GENOMIC DNA]</scope>
    <source>
        <strain evidence="2">ATCC BAA-613 / DSM 15670 / CCUG 46953 / JCM 12243 / WAL 16351</strain>
    </source>
</reference>
<name>A8RPX2_ENTBW</name>
<dbReference type="AlphaFoldDB" id="A8RPX2"/>
<protein>
    <submittedName>
        <fullName evidence="1">Uncharacterized protein</fullName>
    </submittedName>
</protein>
<evidence type="ECO:0000313" key="2">
    <source>
        <dbReference type="Proteomes" id="UP000005396"/>
    </source>
</evidence>
<reference evidence="1 2" key="2">
    <citation type="submission" date="2007-09" db="EMBL/GenBank/DDBJ databases">
        <title>Draft genome sequence of Clostridium bolteae (ATCC BAA-613).</title>
        <authorList>
            <person name="Sudarsanam P."/>
            <person name="Ley R."/>
            <person name="Guruge J."/>
            <person name="Turnbaugh P.J."/>
            <person name="Mahowald M."/>
            <person name="Liep D."/>
            <person name="Gordon J."/>
        </authorList>
    </citation>
    <scope>NUCLEOTIDE SEQUENCE [LARGE SCALE GENOMIC DNA]</scope>
    <source>
        <strain evidence="2">ATCC BAA-613 / DSM 15670 / CCUG 46953 / JCM 12243 / WAL 16351</strain>
    </source>
</reference>
<sequence>MKADFYICGYDKNKLRRIKVILLKFHLDNIGEIL</sequence>
<dbReference type="HOGENOM" id="CLU_3372949_0_0_9"/>
<proteinExistence type="predicted"/>
<dbReference type="PaxDb" id="411902-CLOBOL_02585"/>